<evidence type="ECO:0008006" key="9">
    <source>
        <dbReference type="Google" id="ProtNLM"/>
    </source>
</evidence>
<dbReference type="InterPro" id="IPR036028">
    <property type="entry name" value="SH3-like_dom_sf"/>
</dbReference>
<dbReference type="EMBL" id="BAABUJ010000021">
    <property type="protein sequence ID" value="GAA5802149.1"/>
    <property type="molecule type" value="Genomic_DNA"/>
</dbReference>
<evidence type="ECO:0000313" key="7">
    <source>
        <dbReference type="EMBL" id="GAA5802149.1"/>
    </source>
</evidence>
<evidence type="ECO:0000256" key="1">
    <source>
        <dbReference type="ARBA" id="ARBA00022443"/>
    </source>
</evidence>
<feature type="compositionally biased region" description="Low complexity" evidence="4">
    <location>
        <begin position="326"/>
        <end position="337"/>
    </location>
</feature>
<dbReference type="Gene3D" id="2.30.30.40">
    <property type="entry name" value="SH3 Domains"/>
    <property type="match status" value="1"/>
</dbReference>
<evidence type="ECO:0000313" key="8">
    <source>
        <dbReference type="Proteomes" id="UP001476247"/>
    </source>
</evidence>
<proteinExistence type="predicted"/>
<keyword evidence="3" id="KW-0175">Coiled coil</keyword>
<evidence type="ECO:0000256" key="2">
    <source>
        <dbReference type="PROSITE-ProRule" id="PRU00192"/>
    </source>
</evidence>
<keyword evidence="8" id="KW-1185">Reference proteome</keyword>
<feature type="region of interest" description="Disordered" evidence="4">
    <location>
        <begin position="451"/>
        <end position="508"/>
    </location>
</feature>
<dbReference type="PROSITE" id="PS51021">
    <property type="entry name" value="BAR"/>
    <property type="match status" value="1"/>
</dbReference>
<feature type="compositionally biased region" description="Low complexity" evidence="4">
    <location>
        <begin position="412"/>
        <end position="422"/>
    </location>
</feature>
<accession>A0ABP9Y583</accession>
<name>A0ABP9Y583_9FUNG</name>
<dbReference type="InterPro" id="IPR027267">
    <property type="entry name" value="AH/BAR_dom_sf"/>
</dbReference>
<dbReference type="Pfam" id="PF14604">
    <property type="entry name" value="SH3_9"/>
    <property type="match status" value="1"/>
</dbReference>
<dbReference type="CDD" id="cd00174">
    <property type="entry name" value="SH3"/>
    <property type="match status" value="1"/>
</dbReference>
<feature type="region of interest" description="Disordered" evidence="4">
    <location>
        <begin position="402"/>
        <end position="430"/>
    </location>
</feature>
<dbReference type="Proteomes" id="UP001476247">
    <property type="component" value="Unassembled WGS sequence"/>
</dbReference>
<feature type="compositionally biased region" description="Polar residues" evidence="4">
    <location>
        <begin position="233"/>
        <end position="242"/>
    </location>
</feature>
<reference evidence="7 8" key="1">
    <citation type="submission" date="2024-04" db="EMBL/GenBank/DDBJ databases">
        <title>genome sequences of Mucor flavus KT1a and Helicostylum pulchrum KT1b strains isolation_sourced from the surface of a dry-aged beef.</title>
        <authorList>
            <person name="Toyotome T."/>
            <person name="Hosono M."/>
            <person name="Torimaru M."/>
            <person name="Fukuda K."/>
            <person name="Mikami N."/>
        </authorList>
    </citation>
    <scope>NUCLEOTIDE SEQUENCE [LARGE SCALE GENOMIC DNA]</scope>
    <source>
        <strain evidence="7 8">KT1b</strain>
    </source>
</reference>
<dbReference type="PANTHER" id="PTHR14167:SF116">
    <property type="entry name" value="CAP, ISOFORM AC"/>
    <property type="match status" value="1"/>
</dbReference>
<dbReference type="InterPro" id="IPR004148">
    <property type="entry name" value="BAR_dom"/>
</dbReference>
<comment type="caution">
    <text evidence="7">The sequence shown here is derived from an EMBL/GenBank/DDBJ whole genome shotgun (WGS) entry which is preliminary data.</text>
</comment>
<keyword evidence="1 2" id="KW-0728">SH3 domain</keyword>
<dbReference type="SUPFAM" id="SSF103657">
    <property type="entry name" value="BAR/IMD domain-like"/>
    <property type="match status" value="1"/>
</dbReference>
<feature type="region of interest" description="Disordered" evidence="4">
    <location>
        <begin position="233"/>
        <end position="298"/>
    </location>
</feature>
<feature type="compositionally biased region" description="Polar residues" evidence="4">
    <location>
        <begin position="490"/>
        <end position="508"/>
    </location>
</feature>
<gene>
    <name evidence="7" type="ORF">HPULCUR_007610</name>
</gene>
<dbReference type="InterPro" id="IPR050384">
    <property type="entry name" value="Endophilin_SH3RF"/>
</dbReference>
<feature type="domain" description="BAR" evidence="6">
    <location>
        <begin position="13"/>
        <end position="237"/>
    </location>
</feature>
<evidence type="ECO:0000259" key="5">
    <source>
        <dbReference type="PROSITE" id="PS50002"/>
    </source>
</evidence>
<dbReference type="PANTHER" id="PTHR14167">
    <property type="entry name" value="SH3 DOMAIN-CONTAINING"/>
    <property type="match status" value="1"/>
</dbReference>
<dbReference type="PRINTS" id="PR00452">
    <property type="entry name" value="SH3DOMAIN"/>
</dbReference>
<feature type="domain" description="SH3" evidence="5">
    <location>
        <begin position="334"/>
        <end position="394"/>
    </location>
</feature>
<dbReference type="Gene3D" id="1.20.1270.60">
    <property type="entry name" value="Arfaptin homology (AH) domain/BAR domain"/>
    <property type="match status" value="1"/>
</dbReference>
<sequence>MIKNIGKLKQWTGEKFGSAKTTLQTEDFQRLEVETERKRIAFEKLHASAVIMQMQLAKKKPSPEDNKSKRLPSDILGVCLLNYGNEFTDDAPLGSALINLGQSQSKLANFQEDYSENMKTEYMEKLDDGLALFKEYANLRKRLESRRLDYDAKIGRLQKSKKEKPELEQELQASKMKYEDAEYDVIQKMVSLQEFEDEHCDALQHLLDIQIEFFNQSLQVLSDVKSNWGQPAISNVNTRPSHTTTATAATSNPRLAALSRTSSHNNEEPISRVISRKASTDSNLIPPPVRRAMGSRSASFSEREEIVVPQIINRTTQQPPAPVLPRRQSQSTTTTTTQRKAVYEFGGDNIDELSFQVGDVITVIEEVDEGWWLGESIDGRRGIFPVNYTELVVVVAVTNQHGAGPPMPARPSLNSQNSSSVSIAEETRVESPFADAQKGYSYIRPNQPARTLSANTTCSPMSSPIPRQNTTTKRAPPPPPASRTPPVIMSSRSNTTSRTAPSTPQFHVSKNDNGYFESAPACHDCGCDEFTANVFKKGHCNNCFHKH</sequence>
<feature type="coiled-coil region" evidence="3">
    <location>
        <begin position="157"/>
        <end position="184"/>
    </location>
</feature>
<dbReference type="Pfam" id="PF03114">
    <property type="entry name" value="BAR"/>
    <property type="match status" value="1"/>
</dbReference>
<dbReference type="SMART" id="SM00721">
    <property type="entry name" value="BAR"/>
    <property type="match status" value="1"/>
</dbReference>
<dbReference type="SUPFAM" id="SSF50044">
    <property type="entry name" value="SH3-domain"/>
    <property type="match status" value="1"/>
</dbReference>
<protein>
    <recommendedName>
        <fullName evidence="9">BAR-domain-containing protein</fullName>
    </recommendedName>
</protein>
<evidence type="ECO:0000259" key="6">
    <source>
        <dbReference type="PROSITE" id="PS51021"/>
    </source>
</evidence>
<organism evidence="7 8">
    <name type="scientific">Helicostylum pulchrum</name>
    <dbReference type="NCBI Taxonomy" id="562976"/>
    <lineage>
        <taxon>Eukaryota</taxon>
        <taxon>Fungi</taxon>
        <taxon>Fungi incertae sedis</taxon>
        <taxon>Mucoromycota</taxon>
        <taxon>Mucoromycotina</taxon>
        <taxon>Mucoromycetes</taxon>
        <taxon>Mucorales</taxon>
        <taxon>Mucorineae</taxon>
        <taxon>Mucoraceae</taxon>
        <taxon>Helicostylum</taxon>
    </lineage>
</organism>
<dbReference type="InterPro" id="IPR001452">
    <property type="entry name" value="SH3_domain"/>
</dbReference>
<dbReference type="SMART" id="SM00326">
    <property type="entry name" value="SH3"/>
    <property type="match status" value="1"/>
</dbReference>
<evidence type="ECO:0000256" key="4">
    <source>
        <dbReference type="SAM" id="MobiDB-lite"/>
    </source>
</evidence>
<feature type="compositionally biased region" description="Polar residues" evidence="4">
    <location>
        <begin position="451"/>
        <end position="469"/>
    </location>
</feature>
<feature type="region of interest" description="Disordered" evidence="4">
    <location>
        <begin position="312"/>
        <end position="337"/>
    </location>
</feature>
<evidence type="ECO:0000256" key="3">
    <source>
        <dbReference type="SAM" id="Coils"/>
    </source>
</evidence>
<dbReference type="PROSITE" id="PS50002">
    <property type="entry name" value="SH3"/>
    <property type="match status" value="1"/>
</dbReference>